<dbReference type="AlphaFoldDB" id="A0A5J4Q7D9"/>
<name>A0A5J4Q7D9_9ZZZZ</name>
<organism evidence="1">
    <name type="scientific">termite gut metagenome</name>
    <dbReference type="NCBI Taxonomy" id="433724"/>
    <lineage>
        <taxon>unclassified sequences</taxon>
        <taxon>metagenomes</taxon>
        <taxon>organismal metagenomes</taxon>
    </lineage>
</organism>
<protein>
    <recommendedName>
        <fullName evidence="2">Transposase IS116/IS110/IS902 family protein</fullName>
    </recommendedName>
</protein>
<comment type="caution">
    <text evidence="1">The sequence shown here is derived from an EMBL/GenBank/DDBJ whole genome shotgun (WGS) entry which is preliminary data.</text>
</comment>
<evidence type="ECO:0008006" key="2">
    <source>
        <dbReference type="Google" id="ProtNLM"/>
    </source>
</evidence>
<evidence type="ECO:0000313" key="1">
    <source>
        <dbReference type="EMBL" id="KAA6317916.1"/>
    </source>
</evidence>
<gene>
    <name evidence="1" type="ORF">EZS27_032003</name>
</gene>
<reference evidence="1" key="1">
    <citation type="submission" date="2019-03" db="EMBL/GenBank/DDBJ databases">
        <title>Single cell metagenomics reveals metabolic interactions within the superorganism composed of flagellate Streblomastix strix and complex community of Bacteroidetes bacteria on its surface.</title>
        <authorList>
            <person name="Treitli S.C."/>
            <person name="Kolisko M."/>
            <person name="Husnik F."/>
            <person name="Keeling P."/>
            <person name="Hampl V."/>
        </authorList>
    </citation>
    <scope>NUCLEOTIDE SEQUENCE</scope>
    <source>
        <strain evidence="1">STM</strain>
    </source>
</reference>
<dbReference type="EMBL" id="SNRY01004362">
    <property type="protein sequence ID" value="KAA6317916.1"/>
    <property type="molecule type" value="Genomic_DNA"/>
</dbReference>
<sequence>MDMYKKHTFCITFRSRNRVSDRADKNIKSLLHMGALIAATRMKGELHEYYLKRVSEGKNNMSVLNALRAKLVHRMFAKIKNNKFYEKEY</sequence>
<proteinExistence type="predicted"/>
<accession>A0A5J4Q7D9</accession>